<proteinExistence type="predicted"/>
<evidence type="ECO:0000313" key="1">
    <source>
        <dbReference type="EMBL" id="SVD33149.1"/>
    </source>
</evidence>
<dbReference type="EMBL" id="UINC01143937">
    <property type="protein sequence ID" value="SVD33149.1"/>
    <property type="molecule type" value="Genomic_DNA"/>
</dbReference>
<name>A0A382UFV8_9ZZZZ</name>
<protein>
    <submittedName>
        <fullName evidence="1">Uncharacterized protein</fullName>
    </submittedName>
</protein>
<sequence>TGTPMVKKYQEGGLIKGNMVSNVFRGRDDISRVQTKTKFC</sequence>
<feature type="non-terminal residue" evidence="1">
    <location>
        <position position="1"/>
    </location>
</feature>
<gene>
    <name evidence="1" type="ORF">METZ01_LOCUS386003</name>
</gene>
<organism evidence="1">
    <name type="scientific">marine metagenome</name>
    <dbReference type="NCBI Taxonomy" id="408172"/>
    <lineage>
        <taxon>unclassified sequences</taxon>
        <taxon>metagenomes</taxon>
        <taxon>ecological metagenomes</taxon>
    </lineage>
</organism>
<dbReference type="AlphaFoldDB" id="A0A382UFV8"/>
<accession>A0A382UFV8</accession>
<reference evidence="1" key="1">
    <citation type="submission" date="2018-05" db="EMBL/GenBank/DDBJ databases">
        <authorList>
            <person name="Lanie J.A."/>
            <person name="Ng W.-L."/>
            <person name="Kazmierczak K.M."/>
            <person name="Andrzejewski T.M."/>
            <person name="Davidsen T.M."/>
            <person name="Wayne K.J."/>
            <person name="Tettelin H."/>
            <person name="Glass J.I."/>
            <person name="Rusch D."/>
            <person name="Podicherti R."/>
            <person name="Tsui H.-C.T."/>
            <person name="Winkler M.E."/>
        </authorList>
    </citation>
    <scope>NUCLEOTIDE SEQUENCE</scope>
</reference>